<protein>
    <submittedName>
        <fullName evidence="1">Uncharacterized protein</fullName>
    </submittedName>
</protein>
<reference evidence="1 2" key="1">
    <citation type="journal article" date="2013" name="BMC Microbiol.">
        <title>Identification of the type II cytochrome c maturation pathway in anammox bacteria by comparative genomics.</title>
        <authorList>
            <person name="Ferousi C."/>
            <person name="Speth D.R."/>
            <person name="Reimann J."/>
            <person name="Op den Camp H.J."/>
            <person name="Allen J.W."/>
            <person name="Keltjens J.T."/>
            <person name="Jetten M.S."/>
        </authorList>
    </citation>
    <scope>NUCLEOTIDE SEQUENCE [LARGE SCALE GENOMIC DNA]</scope>
    <source>
        <strain evidence="1">RU1</strain>
    </source>
</reference>
<keyword evidence="2" id="KW-1185">Reference proteome</keyword>
<comment type="caution">
    <text evidence="1">The sequence shown here is derived from an EMBL/GenBank/DDBJ whole genome shotgun (WGS) entry which is preliminary data.</text>
</comment>
<dbReference type="EMBL" id="LAQJ01000139">
    <property type="protein sequence ID" value="KKO19957.1"/>
    <property type="molecule type" value="Genomic_DNA"/>
</dbReference>
<proteinExistence type="predicted"/>
<evidence type="ECO:0000313" key="1">
    <source>
        <dbReference type="EMBL" id="KKO19957.1"/>
    </source>
</evidence>
<sequence>MKYKRIVMSKSSYQVNNFTKKDCEVLNDSFLEYYALCALRKNLMRAVELAQHNNLLYSRNTIYAYKGMKLHH</sequence>
<name>A0A0M2UVT6_9BACT</name>
<dbReference type="Proteomes" id="UP000034954">
    <property type="component" value="Unassembled WGS sequence"/>
</dbReference>
<evidence type="ECO:0000313" key="2">
    <source>
        <dbReference type="Proteomes" id="UP000034954"/>
    </source>
</evidence>
<gene>
    <name evidence="1" type="ORF">BROFUL_01349</name>
</gene>
<accession>A0A0M2UVT6</accession>
<organism evidence="1 2">
    <name type="scientific">Candidatus Brocadia fulgida</name>
    <dbReference type="NCBI Taxonomy" id="380242"/>
    <lineage>
        <taxon>Bacteria</taxon>
        <taxon>Pseudomonadati</taxon>
        <taxon>Planctomycetota</taxon>
        <taxon>Candidatus Brocadiia</taxon>
        <taxon>Candidatus Brocadiales</taxon>
        <taxon>Candidatus Brocadiaceae</taxon>
        <taxon>Candidatus Brocadia</taxon>
    </lineage>
</organism>
<dbReference type="AlphaFoldDB" id="A0A0M2UVT6"/>